<proteinExistence type="predicted"/>
<sequence length="110" mass="12936">MSCESDILLAISWRDWWKFQRGYVWWARYNLMRILSHPYARIRSSGRFENPGSPKMATAARGQGLWTIFCGFSASLFARVARLWLRQQIRFRPPSPNGPTLICLRPALRY</sequence>
<accession>A0A084WMY6</accession>
<dbReference type="EMBL" id="ATLV01024539">
    <property type="status" value="NOT_ANNOTATED_CDS"/>
    <property type="molecule type" value="Genomic_DNA"/>
</dbReference>
<name>A0A084WMY6_ANOSI</name>
<dbReference type="Proteomes" id="UP000030765">
    <property type="component" value="Unassembled WGS sequence"/>
</dbReference>
<organism evidence="1">
    <name type="scientific">Anopheles sinensis</name>
    <name type="common">Mosquito</name>
    <dbReference type="NCBI Taxonomy" id="74873"/>
    <lineage>
        <taxon>Eukaryota</taxon>
        <taxon>Metazoa</taxon>
        <taxon>Ecdysozoa</taxon>
        <taxon>Arthropoda</taxon>
        <taxon>Hexapoda</taxon>
        <taxon>Insecta</taxon>
        <taxon>Pterygota</taxon>
        <taxon>Neoptera</taxon>
        <taxon>Endopterygota</taxon>
        <taxon>Diptera</taxon>
        <taxon>Nematocera</taxon>
        <taxon>Culicoidea</taxon>
        <taxon>Culicidae</taxon>
        <taxon>Anophelinae</taxon>
        <taxon>Anopheles</taxon>
    </lineage>
</organism>
<dbReference type="AlphaFoldDB" id="A0A084WMY6"/>
<reference evidence="1 3" key="1">
    <citation type="journal article" date="2014" name="BMC Genomics">
        <title>Genome sequence of Anopheles sinensis provides insight into genetics basis of mosquito competence for malaria parasites.</title>
        <authorList>
            <person name="Zhou D."/>
            <person name="Zhang D."/>
            <person name="Ding G."/>
            <person name="Shi L."/>
            <person name="Hou Q."/>
            <person name="Ye Y."/>
            <person name="Xu Y."/>
            <person name="Zhou H."/>
            <person name="Xiong C."/>
            <person name="Li S."/>
            <person name="Yu J."/>
            <person name="Hong S."/>
            <person name="Yu X."/>
            <person name="Zou P."/>
            <person name="Chen C."/>
            <person name="Chang X."/>
            <person name="Wang W."/>
            <person name="Lv Y."/>
            <person name="Sun Y."/>
            <person name="Ma L."/>
            <person name="Shen B."/>
            <person name="Zhu C."/>
        </authorList>
    </citation>
    <scope>NUCLEOTIDE SEQUENCE [LARGE SCALE GENOMIC DNA]</scope>
</reference>
<evidence type="ECO:0000313" key="1">
    <source>
        <dbReference type="EMBL" id="KFB51580.1"/>
    </source>
</evidence>
<dbReference type="EMBL" id="KE525352">
    <property type="protein sequence ID" value="KFB51580.1"/>
    <property type="molecule type" value="Genomic_DNA"/>
</dbReference>
<reference evidence="2" key="2">
    <citation type="submission" date="2020-05" db="UniProtKB">
        <authorList>
            <consortium name="EnsemblMetazoa"/>
        </authorList>
    </citation>
    <scope>IDENTIFICATION</scope>
</reference>
<dbReference type="VEuPathDB" id="VectorBase:ASIC019650"/>
<keyword evidence="3" id="KW-1185">Reference proteome</keyword>
<dbReference type="EnsemblMetazoa" id="ASIC019650-RA">
    <property type="protein sequence ID" value="ASIC019650-PA"/>
    <property type="gene ID" value="ASIC019650"/>
</dbReference>
<protein>
    <submittedName>
        <fullName evidence="1 2">Rab11 family-interacting protein 2</fullName>
    </submittedName>
</protein>
<evidence type="ECO:0000313" key="2">
    <source>
        <dbReference type="EnsemblMetazoa" id="ASIC019650-PA"/>
    </source>
</evidence>
<evidence type="ECO:0000313" key="3">
    <source>
        <dbReference type="Proteomes" id="UP000030765"/>
    </source>
</evidence>
<gene>
    <name evidence="1" type="ORF">ZHAS_00019650</name>
</gene>